<keyword evidence="2" id="KW-1185">Reference proteome</keyword>
<dbReference type="PANTHER" id="PTHR37816">
    <property type="entry name" value="YALI0E33011P"/>
    <property type="match status" value="1"/>
</dbReference>
<dbReference type="InterPro" id="IPR052922">
    <property type="entry name" value="Cytidylate_Kinase-2"/>
</dbReference>
<evidence type="ECO:0000313" key="1">
    <source>
        <dbReference type="EMBL" id="GGI66371.1"/>
    </source>
</evidence>
<dbReference type="PANTHER" id="PTHR37816:SF3">
    <property type="entry name" value="MODULATES DNA TOPOLOGY"/>
    <property type="match status" value="1"/>
</dbReference>
<dbReference type="EMBL" id="BMDT01000010">
    <property type="protein sequence ID" value="GGI66371.1"/>
    <property type="molecule type" value="Genomic_DNA"/>
</dbReference>
<reference evidence="1" key="1">
    <citation type="journal article" date="2014" name="Int. J. Syst. Evol. Microbiol.">
        <title>Complete genome sequence of Corynebacterium casei LMG S-19264T (=DSM 44701T), isolated from a smear-ripened cheese.</title>
        <authorList>
            <consortium name="US DOE Joint Genome Institute (JGI-PGF)"/>
            <person name="Walter F."/>
            <person name="Albersmeier A."/>
            <person name="Kalinowski J."/>
            <person name="Ruckert C."/>
        </authorList>
    </citation>
    <scope>NUCLEOTIDE SEQUENCE</scope>
    <source>
        <strain evidence="1">CCM 8433</strain>
    </source>
</reference>
<protein>
    <submittedName>
        <fullName evidence="1">Topology modulation protein</fullName>
    </submittedName>
</protein>
<evidence type="ECO:0000313" key="2">
    <source>
        <dbReference type="Proteomes" id="UP000622610"/>
    </source>
</evidence>
<name>A0A917JIN3_9ENTE</name>
<organism evidence="1 2">
    <name type="scientific">Enterococcus alcedinis</name>
    <dbReference type="NCBI Taxonomy" id="1274384"/>
    <lineage>
        <taxon>Bacteria</taxon>
        <taxon>Bacillati</taxon>
        <taxon>Bacillota</taxon>
        <taxon>Bacilli</taxon>
        <taxon>Lactobacillales</taxon>
        <taxon>Enterococcaceae</taxon>
        <taxon>Enterococcus</taxon>
    </lineage>
</organism>
<dbReference type="Proteomes" id="UP000622610">
    <property type="component" value="Unassembled WGS sequence"/>
</dbReference>
<accession>A0A917JIN3</accession>
<reference evidence="1" key="2">
    <citation type="submission" date="2020-09" db="EMBL/GenBank/DDBJ databases">
        <authorList>
            <person name="Sun Q."/>
            <person name="Sedlacek I."/>
        </authorList>
    </citation>
    <scope>NUCLEOTIDE SEQUENCE</scope>
    <source>
        <strain evidence="1">CCM 8433</strain>
    </source>
</reference>
<sequence>MKIAILGYSGSGKSTLAKFLGEKKRLPVIHLDTVQFIQNWQERNHAEALVIVSDVMGQKNWVIDGNYTKFYQAERLEEADQIIFLQFSRWASFKRIIHRRIKYHNKTRPDMAEGCDEKLDFEFLWWVLYTGRTKERRAHYRELQEKYPSKSVVIKNQKELDSFYQQNQS</sequence>
<dbReference type="InterPro" id="IPR027417">
    <property type="entry name" value="P-loop_NTPase"/>
</dbReference>
<dbReference type="CDD" id="cd00882">
    <property type="entry name" value="Ras_like_GTPase"/>
    <property type="match status" value="1"/>
</dbReference>
<dbReference type="SUPFAM" id="SSF52540">
    <property type="entry name" value="P-loop containing nucleoside triphosphate hydrolases"/>
    <property type="match status" value="1"/>
</dbReference>
<dbReference type="NCBIfam" id="NF005576">
    <property type="entry name" value="PRK07261.1"/>
    <property type="match status" value="1"/>
</dbReference>
<dbReference type="Gene3D" id="3.40.50.300">
    <property type="entry name" value="P-loop containing nucleotide triphosphate hydrolases"/>
    <property type="match status" value="1"/>
</dbReference>
<dbReference type="AlphaFoldDB" id="A0A917JIN3"/>
<dbReference type="RefSeq" id="WP_188368198.1">
    <property type="nucleotide sequence ID" value="NZ_BMDT01000010.1"/>
</dbReference>
<comment type="caution">
    <text evidence="1">The sequence shown here is derived from an EMBL/GenBank/DDBJ whole genome shotgun (WGS) entry which is preliminary data.</text>
</comment>
<gene>
    <name evidence="1" type="ORF">GCM10011482_20250</name>
</gene>
<proteinExistence type="predicted"/>